<dbReference type="AlphaFoldDB" id="A0A0K0DXZ1"/>
<sequence length="487" mass="55591">MEKFYFYHSLFVCYIIILLFSSFFNLNDTLTNTKNERFSIKIKQGQVIFDETEGKILPNDYEFLLSPDAEDDVPDRIYEDIFPDLPPHDYILRGKYMGQVESKFVTPQPITTKFPHTKPPIKVPQDFKNDKEKHRWLSSLHDTLFPDDSQSKSNNKNKIKFEQNVPLKIKSGGQERSESKLVVQQVTTDLNITNKNEEKNNFNGSLKSKNLIDAVNEIIENNKKNSVDNLTNDYNDNISFNEALKLAEAEAKRVLEDYKRRENEAKIRKEEEKKGIVSIKNSKHQSTTPKSFLKEENLTDIKLTTGNETNIFTTTKSNIIKVKTNINNLLLSRLPDPTTTIKPQTTKIVSTITFQSNKKLLQNRKNTLSIKENKINNDIVNPIVSNFGQSNKIETTTISIIGNSKSSNKTFEIVITTTNIPLLKNSKCPTLNAYRDGKPHPQTSKFCQTNIPGIPNDNTCKCRYLVGSRDSNNCPSSFLYLCKPTAG</sequence>
<protein>
    <submittedName>
        <fullName evidence="5">EGF-like domain-containing protein</fullName>
    </submittedName>
</protein>
<organism evidence="5">
    <name type="scientific">Strongyloides stercoralis</name>
    <name type="common">Threadworm</name>
    <dbReference type="NCBI Taxonomy" id="6248"/>
    <lineage>
        <taxon>Eukaryota</taxon>
        <taxon>Metazoa</taxon>
        <taxon>Ecdysozoa</taxon>
        <taxon>Nematoda</taxon>
        <taxon>Chromadorea</taxon>
        <taxon>Rhabditida</taxon>
        <taxon>Tylenchina</taxon>
        <taxon>Panagrolaimomorpha</taxon>
        <taxon>Strongyloidoidea</taxon>
        <taxon>Strongyloididae</taxon>
        <taxon>Strongyloides</taxon>
    </lineage>
</organism>
<name>A0A0K0DXZ1_STRER</name>
<feature type="region of interest" description="Disordered" evidence="2">
    <location>
        <begin position="109"/>
        <end position="129"/>
    </location>
</feature>
<evidence type="ECO:0000256" key="1">
    <source>
        <dbReference type="SAM" id="Coils"/>
    </source>
</evidence>
<proteinExistence type="predicted"/>
<evidence type="ECO:0000256" key="3">
    <source>
        <dbReference type="SAM" id="Phobius"/>
    </source>
</evidence>
<keyword evidence="3" id="KW-0472">Membrane</keyword>
<keyword evidence="3" id="KW-1133">Transmembrane helix</keyword>
<feature type="coiled-coil region" evidence="1">
    <location>
        <begin position="241"/>
        <end position="275"/>
    </location>
</feature>
<accession>A0A0K0DXZ1</accession>
<dbReference type="Proteomes" id="UP000035681">
    <property type="component" value="Unplaced"/>
</dbReference>
<dbReference type="WBParaSite" id="TCONS_00009049.p1">
    <property type="protein sequence ID" value="TCONS_00009049.p1"/>
    <property type="gene ID" value="XLOC_006899"/>
</dbReference>
<keyword evidence="3" id="KW-0812">Transmembrane</keyword>
<evidence type="ECO:0000256" key="2">
    <source>
        <dbReference type="SAM" id="MobiDB-lite"/>
    </source>
</evidence>
<evidence type="ECO:0000313" key="4">
    <source>
        <dbReference type="Proteomes" id="UP000035681"/>
    </source>
</evidence>
<dbReference type="WBParaSite" id="SSTP_0000210500.1">
    <property type="protein sequence ID" value="SSTP_0000210500.1"/>
    <property type="gene ID" value="SSTP_0000210500"/>
</dbReference>
<dbReference type="STRING" id="6248.A0A0K0DXZ1"/>
<keyword evidence="4" id="KW-1185">Reference proteome</keyword>
<feature type="region of interest" description="Disordered" evidence="2">
    <location>
        <begin position="141"/>
        <end position="160"/>
    </location>
</feature>
<evidence type="ECO:0000313" key="5">
    <source>
        <dbReference type="WBParaSite" id="SSTP_0000210500.1"/>
    </source>
</evidence>
<feature type="transmembrane region" description="Helical" evidence="3">
    <location>
        <begin position="6"/>
        <end position="26"/>
    </location>
</feature>
<reference evidence="5" key="1">
    <citation type="submission" date="2015-08" db="UniProtKB">
        <authorList>
            <consortium name="WormBaseParasite"/>
        </authorList>
    </citation>
    <scope>IDENTIFICATION</scope>
</reference>
<keyword evidence="1" id="KW-0175">Coiled coil</keyword>